<dbReference type="Proteomes" id="UP000789525">
    <property type="component" value="Unassembled WGS sequence"/>
</dbReference>
<evidence type="ECO:0000313" key="2">
    <source>
        <dbReference type="Proteomes" id="UP000789525"/>
    </source>
</evidence>
<gene>
    <name evidence="1" type="ORF">ACOLOM_LOCUS7735</name>
</gene>
<organism evidence="1 2">
    <name type="scientific">Acaulospora colombiana</name>
    <dbReference type="NCBI Taxonomy" id="27376"/>
    <lineage>
        <taxon>Eukaryota</taxon>
        <taxon>Fungi</taxon>
        <taxon>Fungi incertae sedis</taxon>
        <taxon>Mucoromycota</taxon>
        <taxon>Glomeromycotina</taxon>
        <taxon>Glomeromycetes</taxon>
        <taxon>Diversisporales</taxon>
        <taxon>Acaulosporaceae</taxon>
        <taxon>Acaulospora</taxon>
    </lineage>
</organism>
<protein>
    <submittedName>
        <fullName evidence="1">15740_t:CDS:1</fullName>
    </submittedName>
</protein>
<evidence type="ECO:0000313" key="1">
    <source>
        <dbReference type="EMBL" id="CAG8634196.1"/>
    </source>
</evidence>
<sequence>RGTTENMLDDKSFVETYKESIVEAACNMAYEDEYDDTYDTSGLRMRGIELHMVDEPDEGSSSYQKIDASISHENELIKMYLSDSSLLERNKTARNSSARTRLRAATQMTDEQIEGWFIMFKRNPKKDRILEAYEHEQKRNKEEAQSSEPEGTDSRTTKYGGKYTVTLIPGDGIGQETANAVKTIFKAANVPVEWEQLNVTGYTQEDDILFQRSVESLRRNKVALKGILYTPISKMGHQSFNVAMRKGLDIYASLVIIKNIKGYPTRHKDVDFAIIRENTEGEYAGLEHQSYPGVVESLKIVTREKTERIARFAFDFALKNNRKKGHMKLGDGLFLNTCREVAKEYKSSGIEFNDMIVDNCSMQLVSKPQQFDVMVMPNLYGNIVSNVGAALVGGAGIIPGANIGRNYALFEPVREFSMTIRLFRGMRSLNSSHHSFIRDVGMLAKT</sequence>
<reference evidence="1" key="1">
    <citation type="submission" date="2021-06" db="EMBL/GenBank/DDBJ databases">
        <authorList>
            <person name="Kallberg Y."/>
            <person name="Tangrot J."/>
            <person name="Rosling A."/>
        </authorList>
    </citation>
    <scope>NUCLEOTIDE SEQUENCE</scope>
    <source>
        <strain evidence="1">CL356</strain>
    </source>
</reference>
<keyword evidence="2" id="KW-1185">Reference proteome</keyword>
<accession>A0ACA9N7Y0</accession>
<feature type="non-terminal residue" evidence="1">
    <location>
        <position position="1"/>
    </location>
</feature>
<dbReference type="EMBL" id="CAJVPT010018440">
    <property type="protein sequence ID" value="CAG8634196.1"/>
    <property type="molecule type" value="Genomic_DNA"/>
</dbReference>
<comment type="caution">
    <text evidence="1">The sequence shown here is derived from an EMBL/GenBank/DDBJ whole genome shotgun (WGS) entry which is preliminary data.</text>
</comment>
<name>A0ACA9N7Y0_9GLOM</name>
<proteinExistence type="predicted"/>